<comment type="caution">
    <text evidence="7">The sequence shown here is derived from an EMBL/GenBank/DDBJ whole genome shotgun (WGS) entry which is preliminary data.</text>
</comment>
<evidence type="ECO:0000259" key="6">
    <source>
        <dbReference type="Pfam" id="PF01343"/>
    </source>
</evidence>
<keyword evidence="8" id="KW-1185">Reference proteome</keyword>
<evidence type="ECO:0000256" key="1">
    <source>
        <dbReference type="ARBA" id="ARBA00008683"/>
    </source>
</evidence>
<dbReference type="InterPro" id="IPR029045">
    <property type="entry name" value="ClpP/crotonase-like_dom_sf"/>
</dbReference>
<organism evidence="7 8">
    <name type="scientific">Labrys monachus</name>
    <dbReference type="NCBI Taxonomy" id="217067"/>
    <lineage>
        <taxon>Bacteria</taxon>
        <taxon>Pseudomonadati</taxon>
        <taxon>Pseudomonadota</taxon>
        <taxon>Alphaproteobacteria</taxon>
        <taxon>Hyphomicrobiales</taxon>
        <taxon>Xanthobacteraceae</taxon>
        <taxon>Labrys</taxon>
    </lineage>
</organism>
<sequence>MSPTITDTLSPDSPSSTKVSKAGPVRRMLAPLLALVPEKWRRRAPVVAVLHLSGAISAASRFGGGLNIARLEKTIDGAFRVKGASAVALVINSPGGSPAQSHLIMRRIRALAEEKKLPVFAFVEDVAASGGYMIACAADEIIADPTSIIGSIGVVSASFGFDRLIDKLGIERRVHTAGRSKTMLDPFRPEKQEDVDRLLALQRDVHDIFIALVKERRGAKLKGADDVLFTGEFWLASRAIELGLADGIGDIRSTLRRRFGEKVRFKPVSEPRGFLSRRLGLGTGLAAAQSEQWAEGLLAAIEARAIRSRFGL</sequence>
<accession>A0ABU0FAI0</accession>
<dbReference type="Proteomes" id="UP001237448">
    <property type="component" value="Unassembled WGS sequence"/>
</dbReference>
<gene>
    <name evidence="7" type="ORF">J3R73_001422</name>
</gene>
<dbReference type="Gene3D" id="6.20.330.10">
    <property type="match status" value="1"/>
</dbReference>
<dbReference type="PANTHER" id="PTHR42987:SF8">
    <property type="entry name" value="PROTEINASE"/>
    <property type="match status" value="1"/>
</dbReference>
<keyword evidence="3 7" id="KW-0378">Hydrolase</keyword>
<feature type="region of interest" description="Disordered" evidence="5">
    <location>
        <begin position="1"/>
        <end position="21"/>
    </location>
</feature>
<reference evidence="7 8" key="1">
    <citation type="submission" date="2023-07" db="EMBL/GenBank/DDBJ databases">
        <title>Genomic Encyclopedia of Type Strains, Phase IV (KMG-IV): sequencing the most valuable type-strain genomes for metagenomic binning, comparative biology and taxonomic classification.</title>
        <authorList>
            <person name="Goeker M."/>
        </authorList>
    </citation>
    <scope>NUCLEOTIDE SEQUENCE [LARGE SCALE GENOMIC DNA]</scope>
    <source>
        <strain evidence="7 8">DSM 5896</strain>
    </source>
</reference>
<comment type="similarity">
    <text evidence="1">Belongs to the peptidase S49 family.</text>
</comment>
<dbReference type="GO" id="GO:0006508">
    <property type="term" value="P:proteolysis"/>
    <property type="evidence" value="ECO:0007669"/>
    <property type="project" value="UniProtKB-KW"/>
</dbReference>
<dbReference type="Gene3D" id="3.90.226.10">
    <property type="entry name" value="2-enoyl-CoA Hydratase, Chain A, domain 1"/>
    <property type="match status" value="1"/>
</dbReference>
<evidence type="ECO:0000256" key="3">
    <source>
        <dbReference type="ARBA" id="ARBA00022801"/>
    </source>
</evidence>
<proteinExistence type="inferred from homology"/>
<dbReference type="EC" id="3.4.21.-" evidence="7"/>
<dbReference type="CDD" id="cd07023">
    <property type="entry name" value="S49_Sppa_N_C"/>
    <property type="match status" value="1"/>
</dbReference>
<feature type="domain" description="Peptidase S49" evidence="6">
    <location>
        <begin position="113"/>
        <end position="256"/>
    </location>
</feature>
<name>A0ABU0FAI0_9HYPH</name>
<protein>
    <submittedName>
        <fullName evidence="7">Serine protease SohB</fullName>
        <ecNumber evidence="7">3.4.21.-</ecNumber>
    </submittedName>
</protein>
<dbReference type="PANTHER" id="PTHR42987">
    <property type="entry name" value="PEPTIDASE S49"/>
    <property type="match status" value="1"/>
</dbReference>
<dbReference type="SUPFAM" id="SSF52096">
    <property type="entry name" value="ClpP/crotonase"/>
    <property type="match status" value="1"/>
</dbReference>
<evidence type="ECO:0000256" key="2">
    <source>
        <dbReference type="ARBA" id="ARBA00022670"/>
    </source>
</evidence>
<dbReference type="RefSeq" id="WP_370879858.1">
    <property type="nucleotide sequence ID" value="NZ_JAUSVK010000001.1"/>
</dbReference>
<evidence type="ECO:0000256" key="4">
    <source>
        <dbReference type="ARBA" id="ARBA00022825"/>
    </source>
</evidence>
<evidence type="ECO:0000313" key="8">
    <source>
        <dbReference type="Proteomes" id="UP001237448"/>
    </source>
</evidence>
<dbReference type="InterPro" id="IPR047272">
    <property type="entry name" value="S49_SppA_C"/>
</dbReference>
<evidence type="ECO:0000313" key="7">
    <source>
        <dbReference type="EMBL" id="MDQ0391630.1"/>
    </source>
</evidence>
<keyword evidence="2 7" id="KW-0645">Protease</keyword>
<evidence type="ECO:0000256" key="5">
    <source>
        <dbReference type="SAM" id="MobiDB-lite"/>
    </source>
</evidence>
<dbReference type="EMBL" id="JAUSVK010000001">
    <property type="protein sequence ID" value="MDQ0391630.1"/>
    <property type="molecule type" value="Genomic_DNA"/>
</dbReference>
<dbReference type="GO" id="GO:0008233">
    <property type="term" value="F:peptidase activity"/>
    <property type="evidence" value="ECO:0007669"/>
    <property type="project" value="UniProtKB-KW"/>
</dbReference>
<feature type="compositionally biased region" description="Low complexity" evidence="5">
    <location>
        <begin position="1"/>
        <end position="17"/>
    </location>
</feature>
<dbReference type="Pfam" id="PF01343">
    <property type="entry name" value="Peptidase_S49"/>
    <property type="match status" value="1"/>
</dbReference>
<keyword evidence="4" id="KW-0720">Serine protease</keyword>
<dbReference type="InterPro" id="IPR002142">
    <property type="entry name" value="Peptidase_S49"/>
</dbReference>